<gene>
    <name evidence="1" type="ORF">PHYPA_018392</name>
</gene>
<dbReference type="EMBL" id="ABEU02000014">
    <property type="protein sequence ID" value="PNR40989.1"/>
    <property type="molecule type" value="Genomic_DNA"/>
</dbReference>
<protein>
    <submittedName>
        <fullName evidence="1 2">Uncharacterized protein</fullName>
    </submittedName>
</protein>
<dbReference type="Proteomes" id="UP000006727">
    <property type="component" value="Chromosome 14"/>
</dbReference>
<name>A0A2K1JHJ4_PHYPA</name>
<reference evidence="2" key="3">
    <citation type="submission" date="2020-12" db="UniProtKB">
        <authorList>
            <consortium name="EnsemblPlants"/>
        </authorList>
    </citation>
    <scope>IDENTIFICATION</scope>
</reference>
<evidence type="ECO:0000313" key="3">
    <source>
        <dbReference type="Proteomes" id="UP000006727"/>
    </source>
</evidence>
<organism evidence="1">
    <name type="scientific">Physcomitrium patens</name>
    <name type="common">Spreading-leaved earth moss</name>
    <name type="synonym">Physcomitrella patens</name>
    <dbReference type="NCBI Taxonomy" id="3218"/>
    <lineage>
        <taxon>Eukaryota</taxon>
        <taxon>Viridiplantae</taxon>
        <taxon>Streptophyta</taxon>
        <taxon>Embryophyta</taxon>
        <taxon>Bryophyta</taxon>
        <taxon>Bryophytina</taxon>
        <taxon>Bryopsida</taxon>
        <taxon>Funariidae</taxon>
        <taxon>Funariales</taxon>
        <taxon>Funariaceae</taxon>
        <taxon>Physcomitrium</taxon>
    </lineage>
</organism>
<keyword evidence="3" id="KW-1185">Reference proteome</keyword>
<dbReference type="EnsemblPlants" id="Pp3c14_11920V3.1">
    <property type="protein sequence ID" value="PAC:32962366.CDS.1"/>
    <property type="gene ID" value="Pp3c14_11920"/>
</dbReference>
<sequence length="74" mass="8762">MTLIQFLGGHQAWEHRSPRIRLFHVEFLSLFPPSVPIRHRFRTSHPSRILLRFNFYVLIGNCEIPIRGTCSHHS</sequence>
<dbReference type="InParanoid" id="A0A2K1JHJ4"/>
<reference evidence="1 3" key="1">
    <citation type="journal article" date="2008" name="Science">
        <title>The Physcomitrella genome reveals evolutionary insights into the conquest of land by plants.</title>
        <authorList>
            <person name="Rensing S."/>
            <person name="Lang D."/>
            <person name="Zimmer A."/>
            <person name="Terry A."/>
            <person name="Salamov A."/>
            <person name="Shapiro H."/>
            <person name="Nishiyama T."/>
            <person name="Perroud P.-F."/>
            <person name="Lindquist E."/>
            <person name="Kamisugi Y."/>
            <person name="Tanahashi T."/>
            <person name="Sakakibara K."/>
            <person name="Fujita T."/>
            <person name="Oishi K."/>
            <person name="Shin-I T."/>
            <person name="Kuroki Y."/>
            <person name="Toyoda A."/>
            <person name="Suzuki Y."/>
            <person name="Hashimoto A."/>
            <person name="Yamaguchi K."/>
            <person name="Sugano A."/>
            <person name="Kohara Y."/>
            <person name="Fujiyama A."/>
            <person name="Anterola A."/>
            <person name="Aoki S."/>
            <person name="Ashton N."/>
            <person name="Barbazuk W.B."/>
            <person name="Barker E."/>
            <person name="Bennetzen J."/>
            <person name="Bezanilla M."/>
            <person name="Blankenship R."/>
            <person name="Cho S.H."/>
            <person name="Dutcher S."/>
            <person name="Estelle M."/>
            <person name="Fawcett J.A."/>
            <person name="Gundlach H."/>
            <person name="Hanada K."/>
            <person name="Heyl A."/>
            <person name="Hicks K.A."/>
            <person name="Hugh J."/>
            <person name="Lohr M."/>
            <person name="Mayer K."/>
            <person name="Melkozernov A."/>
            <person name="Murata T."/>
            <person name="Nelson D."/>
            <person name="Pils B."/>
            <person name="Prigge M."/>
            <person name="Reiss B."/>
            <person name="Renner T."/>
            <person name="Rombauts S."/>
            <person name="Rushton P."/>
            <person name="Sanderfoot A."/>
            <person name="Schween G."/>
            <person name="Shiu S.-H."/>
            <person name="Stueber K."/>
            <person name="Theodoulou F.L."/>
            <person name="Tu H."/>
            <person name="Van de Peer Y."/>
            <person name="Verrier P.J."/>
            <person name="Waters E."/>
            <person name="Wood A."/>
            <person name="Yang L."/>
            <person name="Cove D."/>
            <person name="Cuming A."/>
            <person name="Hasebe M."/>
            <person name="Lucas S."/>
            <person name="Mishler D.B."/>
            <person name="Reski R."/>
            <person name="Grigoriev I."/>
            <person name="Quatrano R.S."/>
            <person name="Boore J.L."/>
        </authorList>
    </citation>
    <scope>NUCLEOTIDE SEQUENCE [LARGE SCALE GENOMIC DNA]</scope>
    <source>
        <strain evidence="2 3">cv. Gransden 2004</strain>
    </source>
</reference>
<proteinExistence type="predicted"/>
<reference evidence="1 3" key="2">
    <citation type="journal article" date="2018" name="Plant J.">
        <title>The Physcomitrella patens chromosome-scale assembly reveals moss genome structure and evolution.</title>
        <authorList>
            <person name="Lang D."/>
            <person name="Ullrich K.K."/>
            <person name="Murat F."/>
            <person name="Fuchs J."/>
            <person name="Jenkins J."/>
            <person name="Haas F.B."/>
            <person name="Piednoel M."/>
            <person name="Gundlach H."/>
            <person name="Van Bel M."/>
            <person name="Meyberg R."/>
            <person name="Vives C."/>
            <person name="Morata J."/>
            <person name="Symeonidi A."/>
            <person name="Hiss M."/>
            <person name="Muchero W."/>
            <person name="Kamisugi Y."/>
            <person name="Saleh O."/>
            <person name="Blanc G."/>
            <person name="Decker E.L."/>
            <person name="van Gessel N."/>
            <person name="Grimwood J."/>
            <person name="Hayes R.D."/>
            <person name="Graham S.W."/>
            <person name="Gunter L.E."/>
            <person name="McDaniel S.F."/>
            <person name="Hoernstein S.N.W."/>
            <person name="Larsson A."/>
            <person name="Li F.W."/>
            <person name="Perroud P.F."/>
            <person name="Phillips J."/>
            <person name="Ranjan P."/>
            <person name="Rokshar D.S."/>
            <person name="Rothfels C.J."/>
            <person name="Schneider L."/>
            <person name="Shu S."/>
            <person name="Stevenson D.W."/>
            <person name="Thummler F."/>
            <person name="Tillich M."/>
            <person name="Villarreal Aguilar J.C."/>
            <person name="Widiez T."/>
            <person name="Wong G.K."/>
            <person name="Wymore A."/>
            <person name="Zhang Y."/>
            <person name="Zimmer A.D."/>
            <person name="Quatrano R.S."/>
            <person name="Mayer K.F.X."/>
            <person name="Goodstein D."/>
            <person name="Casacuberta J.M."/>
            <person name="Vandepoele K."/>
            <person name="Reski R."/>
            <person name="Cuming A.C."/>
            <person name="Tuskan G.A."/>
            <person name="Maumus F."/>
            <person name="Salse J."/>
            <person name="Schmutz J."/>
            <person name="Rensing S.A."/>
        </authorList>
    </citation>
    <scope>NUCLEOTIDE SEQUENCE [LARGE SCALE GENOMIC DNA]</scope>
    <source>
        <strain evidence="2 3">cv. Gransden 2004</strain>
    </source>
</reference>
<accession>A0A2K1JHJ4</accession>
<dbReference type="EnsemblPlants" id="Pp3c14_11920V3.2">
    <property type="protein sequence ID" value="PAC:32962367.CDS.1"/>
    <property type="gene ID" value="Pp3c14_11920"/>
</dbReference>
<evidence type="ECO:0000313" key="2">
    <source>
        <dbReference type="EnsemblPlants" id="PAC:32962366.CDS.1"/>
    </source>
</evidence>
<dbReference type="Gramene" id="Pp3c14_11920V3.2">
    <property type="protein sequence ID" value="PAC:32962367.CDS.1"/>
    <property type="gene ID" value="Pp3c14_11920"/>
</dbReference>
<dbReference type="AlphaFoldDB" id="A0A2K1JHJ4"/>
<evidence type="ECO:0000313" key="1">
    <source>
        <dbReference type="EMBL" id="PNR40989.1"/>
    </source>
</evidence>
<dbReference type="Gramene" id="Pp3c14_11920V3.1">
    <property type="protein sequence ID" value="PAC:32962366.CDS.1"/>
    <property type="gene ID" value="Pp3c14_11920"/>
</dbReference>